<organism evidence="1 2">
    <name type="scientific">Sphingomonas oleivorans</name>
    <dbReference type="NCBI Taxonomy" id="1735121"/>
    <lineage>
        <taxon>Bacteria</taxon>
        <taxon>Pseudomonadati</taxon>
        <taxon>Pseudomonadota</taxon>
        <taxon>Alphaproteobacteria</taxon>
        <taxon>Sphingomonadales</taxon>
        <taxon>Sphingomonadaceae</taxon>
        <taxon>Sphingomonas</taxon>
    </lineage>
</organism>
<gene>
    <name evidence="1" type="ORF">CLG96_03610</name>
</gene>
<proteinExistence type="predicted"/>
<dbReference type="RefSeq" id="WP_107966453.1">
    <property type="nucleotide sequence ID" value="NZ_NWBU01000004.1"/>
</dbReference>
<dbReference type="EMBL" id="NWBU01000004">
    <property type="protein sequence ID" value="PTQ13220.1"/>
    <property type="molecule type" value="Genomic_DNA"/>
</dbReference>
<dbReference type="AlphaFoldDB" id="A0A2T5G267"/>
<accession>A0A2T5G267</accession>
<sequence length="283" mass="30639">MNEALLNIRWTIGDVSPAGFEALRLSLHGAYRLFGPGAAYHVCVNTIALDEARRQTGAVPDGIRWHAVAPEVPLVLRPFLDSAMSEGTAWKFLPLQIDPGVRELALDNDVILWAIPDALARWLADESGAATLIAADVLMGHGQFAHMAGPEPRNSGIRGTPAGFDLESAIAAVLRAHPAKLESELDEQGLQIAAMSQGADPLVVGTGDVSICSPFPPHQPGLGRCGAHFVGLNARSFSWDYYGRPAHEVRLDHWRRYRMELYRRVGLTPPAETKQPSMEAAAC</sequence>
<evidence type="ECO:0000313" key="1">
    <source>
        <dbReference type="EMBL" id="PTQ13220.1"/>
    </source>
</evidence>
<reference evidence="1 2" key="1">
    <citation type="submission" date="2017-09" db="EMBL/GenBank/DDBJ databases">
        <title>Sphingomonas panjinensis sp.nov., isolated from oil-contaminated soil.</title>
        <authorList>
            <person name="Wang L."/>
            <person name="Chen L."/>
        </authorList>
    </citation>
    <scope>NUCLEOTIDE SEQUENCE [LARGE SCALE GENOMIC DNA]</scope>
    <source>
        <strain evidence="1 2">FW-11</strain>
    </source>
</reference>
<name>A0A2T5G267_9SPHN</name>
<dbReference type="Proteomes" id="UP000244162">
    <property type="component" value="Unassembled WGS sequence"/>
</dbReference>
<dbReference type="OrthoDB" id="5509209at2"/>
<keyword evidence="2" id="KW-1185">Reference proteome</keyword>
<evidence type="ECO:0000313" key="2">
    <source>
        <dbReference type="Proteomes" id="UP000244162"/>
    </source>
</evidence>
<protein>
    <submittedName>
        <fullName evidence="1">Uncharacterized protein</fullName>
    </submittedName>
</protein>
<comment type="caution">
    <text evidence="1">The sequence shown here is derived from an EMBL/GenBank/DDBJ whole genome shotgun (WGS) entry which is preliminary data.</text>
</comment>